<accession>A0A6C0BS61</accession>
<keyword evidence="1" id="KW-0472">Membrane</keyword>
<keyword evidence="1" id="KW-0812">Transmembrane</keyword>
<keyword evidence="1" id="KW-1133">Transmembrane helix</keyword>
<reference evidence="2" key="1">
    <citation type="journal article" date="2020" name="Nature">
        <title>Giant virus diversity and host interactions through global metagenomics.</title>
        <authorList>
            <person name="Schulz F."/>
            <person name="Roux S."/>
            <person name="Paez-Espino D."/>
            <person name="Jungbluth S."/>
            <person name="Walsh D.A."/>
            <person name="Denef V.J."/>
            <person name="McMahon K.D."/>
            <person name="Konstantinidis K.T."/>
            <person name="Eloe-Fadrosh E.A."/>
            <person name="Kyrpides N.C."/>
            <person name="Woyke T."/>
        </authorList>
    </citation>
    <scope>NUCLEOTIDE SEQUENCE</scope>
    <source>
        <strain evidence="2">GVMAG-M-3300018428-35</strain>
    </source>
</reference>
<protein>
    <submittedName>
        <fullName evidence="2">Uncharacterized protein</fullName>
    </submittedName>
</protein>
<organism evidence="2">
    <name type="scientific">viral metagenome</name>
    <dbReference type="NCBI Taxonomy" id="1070528"/>
    <lineage>
        <taxon>unclassified sequences</taxon>
        <taxon>metagenomes</taxon>
        <taxon>organismal metagenomes</taxon>
    </lineage>
</organism>
<dbReference type="AlphaFoldDB" id="A0A6C0BS61"/>
<sequence>MNILSPCLISVILIIIYLLLSPNNQSKIKKLINKNQVIIIILLAGYIMYVNYEGLYEGFDDEKDKCGS</sequence>
<feature type="transmembrane region" description="Helical" evidence="1">
    <location>
        <begin position="35"/>
        <end position="52"/>
    </location>
</feature>
<proteinExistence type="predicted"/>
<dbReference type="EMBL" id="MN739246">
    <property type="protein sequence ID" value="QHS95265.1"/>
    <property type="molecule type" value="Genomic_DNA"/>
</dbReference>
<name>A0A6C0BS61_9ZZZZ</name>
<feature type="transmembrane region" description="Helical" evidence="1">
    <location>
        <begin position="6"/>
        <end position="23"/>
    </location>
</feature>
<evidence type="ECO:0000313" key="2">
    <source>
        <dbReference type="EMBL" id="QHS95265.1"/>
    </source>
</evidence>
<evidence type="ECO:0000256" key="1">
    <source>
        <dbReference type="SAM" id="Phobius"/>
    </source>
</evidence>